<name>A0A1G7IGZ1_9RHOB</name>
<accession>A0A1G7IGZ1</accession>
<dbReference type="PROSITE" id="PS00211">
    <property type="entry name" value="ABC_TRANSPORTER_1"/>
    <property type="match status" value="1"/>
</dbReference>
<gene>
    <name evidence="10" type="ORF">SAMN04489759_101391</name>
</gene>
<comment type="similarity">
    <text evidence="2">Belongs to the ABC transporter superfamily.</text>
</comment>
<reference evidence="11" key="1">
    <citation type="submission" date="2016-10" db="EMBL/GenBank/DDBJ databases">
        <authorList>
            <person name="Varghese N."/>
            <person name="Submissions S."/>
        </authorList>
    </citation>
    <scope>NUCLEOTIDE SEQUENCE [LARGE SCALE GENOMIC DNA]</scope>
    <source>
        <strain evidence="11">DSM 16477</strain>
    </source>
</reference>
<dbReference type="EMBL" id="FNBP01000001">
    <property type="protein sequence ID" value="SDF11913.1"/>
    <property type="molecule type" value="Genomic_DNA"/>
</dbReference>
<keyword evidence="3" id="KW-0813">Transport</keyword>
<organism evidence="10 11">
    <name type="scientific">Sulfitobacter delicatus</name>
    <dbReference type="NCBI Taxonomy" id="218672"/>
    <lineage>
        <taxon>Bacteria</taxon>
        <taxon>Pseudomonadati</taxon>
        <taxon>Pseudomonadota</taxon>
        <taxon>Alphaproteobacteria</taxon>
        <taxon>Rhodobacterales</taxon>
        <taxon>Roseobacteraceae</taxon>
        <taxon>Sulfitobacter</taxon>
    </lineage>
</organism>
<dbReference type="OrthoDB" id="9782308at2"/>
<keyword evidence="6 10" id="KW-0067">ATP-binding</keyword>
<evidence type="ECO:0000313" key="11">
    <source>
        <dbReference type="Proteomes" id="UP000199399"/>
    </source>
</evidence>
<dbReference type="CDD" id="cd03257">
    <property type="entry name" value="ABC_NikE_OppD_transporters"/>
    <property type="match status" value="1"/>
</dbReference>
<evidence type="ECO:0000256" key="1">
    <source>
        <dbReference type="ARBA" id="ARBA00004417"/>
    </source>
</evidence>
<keyword evidence="7" id="KW-0472">Membrane</keyword>
<dbReference type="InterPro" id="IPR003439">
    <property type="entry name" value="ABC_transporter-like_ATP-bd"/>
</dbReference>
<evidence type="ECO:0000256" key="6">
    <source>
        <dbReference type="ARBA" id="ARBA00022840"/>
    </source>
</evidence>
<feature type="region of interest" description="Disordered" evidence="8">
    <location>
        <begin position="242"/>
        <end position="274"/>
    </location>
</feature>
<protein>
    <submittedName>
        <fullName evidence="10">Peptide/nickel transport system ATP-binding protein</fullName>
    </submittedName>
</protein>
<dbReference type="STRING" id="218672.SAMN04489759_101391"/>
<evidence type="ECO:0000256" key="4">
    <source>
        <dbReference type="ARBA" id="ARBA00022475"/>
    </source>
</evidence>
<evidence type="ECO:0000256" key="8">
    <source>
        <dbReference type="SAM" id="MobiDB-lite"/>
    </source>
</evidence>
<dbReference type="AlphaFoldDB" id="A0A1G7IGZ1"/>
<dbReference type="GO" id="GO:0016887">
    <property type="term" value="F:ATP hydrolysis activity"/>
    <property type="evidence" value="ECO:0007669"/>
    <property type="project" value="InterPro"/>
</dbReference>
<dbReference type="SUPFAM" id="SSF52540">
    <property type="entry name" value="P-loop containing nucleoside triphosphate hydrolases"/>
    <property type="match status" value="1"/>
</dbReference>
<dbReference type="Pfam" id="PF08352">
    <property type="entry name" value="oligo_HPY"/>
    <property type="match status" value="1"/>
</dbReference>
<dbReference type="Pfam" id="PF00005">
    <property type="entry name" value="ABC_tran"/>
    <property type="match status" value="1"/>
</dbReference>
<keyword evidence="5" id="KW-0547">Nucleotide-binding</keyword>
<dbReference type="SMART" id="SM00382">
    <property type="entry name" value="AAA"/>
    <property type="match status" value="1"/>
</dbReference>
<evidence type="ECO:0000256" key="5">
    <source>
        <dbReference type="ARBA" id="ARBA00022741"/>
    </source>
</evidence>
<evidence type="ECO:0000256" key="2">
    <source>
        <dbReference type="ARBA" id="ARBA00005417"/>
    </source>
</evidence>
<evidence type="ECO:0000259" key="9">
    <source>
        <dbReference type="PROSITE" id="PS50893"/>
    </source>
</evidence>
<dbReference type="InterPro" id="IPR003593">
    <property type="entry name" value="AAA+_ATPase"/>
</dbReference>
<feature type="compositionally biased region" description="Basic and acidic residues" evidence="8">
    <location>
        <begin position="252"/>
        <end position="262"/>
    </location>
</feature>
<dbReference type="InterPro" id="IPR013563">
    <property type="entry name" value="Oligopep_ABC_C"/>
</dbReference>
<dbReference type="Proteomes" id="UP000199399">
    <property type="component" value="Unassembled WGS sequence"/>
</dbReference>
<dbReference type="GO" id="GO:0005886">
    <property type="term" value="C:plasma membrane"/>
    <property type="evidence" value="ECO:0007669"/>
    <property type="project" value="UniProtKB-SubCell"/>
</dbReference>
<feature type="domain" description="ABC transporter" evidence="9">
    <location>
        <begin position="2"/>
        <end position="247"/>
    </location>
</feature>
<dbReference type="PANTHER" id="PTHR43297:SF2">
    <property type="entry name" value="DIPEPTIDE TRANSPORT ATP-BINDING PROTEIN DPPD"/>
    <property type="match status" value="1"/>
</dbReference>
<dbReference type="InterPro" id="IPR050388">
    <property type="entry name" value="ABC_Ni/Peptide_Import"/>
</dbReference>
<proteinExistence type="inferred from homology"/>
<evidence type="ECO:0000256" key="7">
    <source>
        <dbReference type="ARBA" id="ARBA00023136"/>
    </source>
</evidence>
<dbReference type="FunFam" id="3.40.50.300:FF:000016">
    <property type="entry name" value="Oligopeptide ABC transporter ATP-binding component"/>
    <property type="match status" value="1"/>
</dbReference>
<dbReference type="GO" id="GO:0055085">
    <property type="term" value="P:transmembrane transport"/>
    <property type="evidence" value="ECO:0007669"/>
    <property type="project" value="UniProtKB-ARBA"/>
</dbReference>
<keyword evidence="11" id="KW-1185">Reference proteome</keyword>
<evidence type="ECO:0000256" key="3">
    <source>
        <dbReference type="ARBA" id="ARBA00022448"/>
    </source>
</evidence>
<dbReference type="PROSITE" id="PS50893">
    <property type="entry name" value="ABC_TRANSPORTER_2"/>
    <property type="match status" value="1"/>
</dbReference>
<evidence type="ECO:0000313" key="10">
    <source>
        <dbReference type="EMBL" id="SDF11913.1"/>
    </source>
</evidence>
<dbReference type="InterPro" id="IPR027417">
    <property type="entry name" value="P-loop_NTPase"/>
</dbReference>
<dbReference type="RefSeq" id="WP_093738604.1">
    <property type="nucleotide sequence ID" value="NZ_FNBP01000001.1"/>
</dbReference>
<dbReference type="InterPro" id="IPR017871">
    <property type="entry name" value="ABC_transporter-like_CS"/>
</dbReference>
<dbReference type="PANTHER" id="PTHR43297">
    <property type="entry name" value="OLIGOPEPTIDE TRANSPORT ATP-BINDING PROTEIN APPD"/>
    <property type="match status" value="1"/>
</dbReference>
<dbReference type="Gene3D" id="3.40.50.300">
    <property type="entry name" value="P-loop containing nucleotide triphosphate hydrolases"/>
    <property type="match status" value="1"/>
</dbReference>
<dbReference type="GO" id="GO:0015833">
    <property type="term" value="P:peptide transport"/>
    <property type="evidence" value="ECO:0007669"/>
    <property type="project" value="InterPro"/>
</dbReference>
<keyword evidence="4" id="KW-1003">Cell membrane</keyword>
<comment type="subcellular location">
    <subcellularLocation>
        <location evidence="1">Cell inner membrane</location>
        <topology evidence="1">Peripheral membrane protein</topology>
    </subcellularLocation>
</comment>
<dbReference type="GO" id="GO:0005524">
    <property type="term" value="F:ATP binding"/>
    <property type="evidence" value="ECO:0007669"/>
    <property type="project" value="UniProtKB-KW"/>
</dbReference>
<dbReference type="NCBIfam" id="TIGR01727">
    <property type="entry name" value="oligo_HPY"/>
    <property type="match status" value="1"/>
</dbReference>
<sequence>MIELESLSAHFGNAAALRDANLQIRRGDRLGIVGESGSGKTMLALCLMGMAPDSAHLTGRLSIDGRDMATATERDWRQMRSRRVAMVFQEPMAALNPLRRVGDTVMEPMLLHENLSRAEARARALSLFEEVGILNPEQRLRQFPHEMSGGQRQRVLIALALACNPALLIADEPTTALDANVALRITDLLQRLARERDMALVFISHDLAAVARATQEIVVMYGGDMVERGPTAEVLATPQHPYTKGLLGARPDPAEAGRDANGKRRRLPTIPGSVPPLHGLPQGCRFAGRCPVELAHCADQRPVFTPTEPGRGAACHLLSETGHD</sequence>